<proteinExistence type="predicted"/>
<sequence length="65" mass="7531">IRSNPETIEVVVEDDVIRFLEEGHEVYKETYKPASKLCNIYLWGQSWYHMRGGTSWADDLLVVSG</sequence>
<accession>X1V8X7</accession>
<comment type="caution">
    <text evidence="1">The sequence shown here is derived from an EMBL/GenBank/DDBJ whole genome shotgun (WGS) entry which is preliminary data.</text>
</comment>
<evidence type="ECO:0000313" key="1">
    <source>
        <dbReference type="EMBL" id="GAJ01800.1"/>
    </source>
</evidence>
<name>X1V8X7_9ZZZZ</name>
<dbReference type="EMBL" id="BARW01017423">
    <property type="protein sequence ID" value="GAJ01800.1"/>
    <property type="molecule type" value="Genomic_DNA"/>
</dbReference>
<organism evidence="1">
    <name type="scientific">marine sediment metagenome</name>
    <dbReference type="NCBI Taxonomy" id="412755"/>
    <lineage>
        <taxon>unclassified sequences</taxon>
        <taxon>metagenomes</taxon>
        <taxon>ecological metagenomes</taxon>
    </lineage>
</organism>
<reference evidence="1" key="1">
    <citation type="journal article" date="2014" name="Front. Microbiol.">
        <title>High frequency of phylogenetically diverse reductive dehalogenase-homologous genes in deep subseafloor sedimentary metagenomes.</title>
        <authorList>
            <person name="Kawai M."/>
            <person name="Futagami T."/>
            <person name="Toyoda A."/>
            <person name="Takaki Y."/>
            <person name="Nishi S."/>
            <person name="Hori S."/>
            <person name="Arai W."/>
            <person name="Tsubouchi T."/>
            <person name="Morono Y."/>
            <person name="Uchiyama I."/>
            <person name="Ito T."/>
            <person name="Fujiyama A."/>
            <person name="Inagaki F."/>
            <person name="Takami H."/>
        </authorList>
    </citation>
    <scope>NUCLEOTIDE SEQUENCE</scope>
    <source>
        <strain evidence="1">Expedition CK06-06</strain>
    </source>
</reference>
<dbReference type="AlphaFoldDB" id="X1V8X7"/>
<protein>
    <submittedName>
        <fullName evidence="1">Uncharacterized protein</fullName>
    </submittedName>
</protein>
<gene>
    <name evidence="1" type="ORF">S12H4_30107</name>
</gene>
<feature type="non-terminal residue" evidence="1">
    <location>
        <position position="1"/>
    </location>
</feature>